<dbReference type="InParanoid" id="A0A194RBQ3"/>
<feature type="region of interest" description="Disordered" evidence="1">
    <location>
        <begin position="1"/>
        <end position="28"/>
    </location>
</feature>
<protein>
    <submittedName>
        <fullName evidence="2">Uncharacterized protein</fullName>
    </submittedName>
</protein>
<dbReference type="AlphaFoldDB" id="A0A194RBQ3"/>
<evidence type="ECO:0000313" key="2">
    <source>
        <dbReference type="EMBL" id="KPJ15037.1"/>
    </source>
</evidence>
<reference evidence="2 3" key="1">
    <citation type="journal article" date="2015" name="Nat. Commun.">
        <title>Outbred genome sequencing and CRISPR/Cas9 gene editing in butterflies.</title>
        <authorList>
            <person name="Li X."/>
            <person name="Fan D."/>
            <person name="Zhang W."/>
            <person name="Liu G."/>
            <person name="Zhang L."/>
            <person name="Zhao L."/>
            <person name="Fang X."/>
            <person name="Chen L."/>
            <person name="Dong Y."/>
            <person name="Chen Y."/>
            <person name="Ding Y."/>
            <person name="Zhao R."/>
            <person name="Feng M."/>
            <person name="Zhu Y."/>
            <person name="Feng Y."/>
            <person name="Jiang X."/>
            <person name="Zhu D."/>
            <person name="Xiang H."/>
            <person name="Feng X."/>
            <person name="Li S."/>
            <person name="Wang J."/>
            <person name="Zhang G."/>
            <person name="Kronforst M.R."/>
            <person name="Wang W."/>
        </authorList>
    </citation>
    <scope>NUCLEOTIDE SEQUENCE [LARGE SCALE GENOMIC DNA]</scope>
    <source>
        <strain evidence="2">Ya'a_city_454_Pm</strain>
        <tissue evidence="2">Whole body</tissue>
    </source>
</reference>
<feature type="region of interest" description="Disordered" evidence="1">
    <location>
        <begin position="51"/>
        <end position="85"/>
    </location>
</feature>
<dbReference type="Proteomes" id="UP000053240">
    <property type="component" value="Unassembled WGS sequence"/>
</dbReference>
<feature type="compositionally biased region" description="Basic and acidic residues" evidence="1">
    <location>
        <begin position="74"/>
        <end position="85"/>
    </location>
</feature>
<organism evidence="2 3">
    <name type="scientific">Papilio machaon</name>
    <name type="common">Old World swallowtail butterfly</name>
    <dbReference type="NCBI Taxonomy" id="76193"/>
    <lineage>
        <taxon>Eukaryota</taxon>
        <taxon>Metazoa</taxon>
        <taxon>Ecdysozoa</taxon>
        <taxon>Arthropoda</taxon>
        <taxon>Hexapoda</taxon>
        <taxon>Insecta</taxon>
        <taxon>Pterygota</taxon>
        <taxon>Neoptera</taxon>
        <taxon>Endopterygota</taxon>
        <taxon>Lepidoptera</taxon>
        <taxon>Glossata</taxon>
        <taxon>Ditrysia</taxon>
        <taxon>Papilionoidea</taxon>
        <taxon>Papilionidae</taxon>
        <taxon>Papilioninae</taxon>
        <taxon>Papilio</taxon>
    </lineage>
</organism>
<proteinExistence type="predicted"/>
<accession>A0A194RBQ3</accession>
<evidence type="ECO:0000313" key="3">
    <source>
        <dbReference type="Proteomes" id="UP000053240"/>
    </source>
</evidence>
<sequence>MEEFAVHSAPRRTLRPHDTTRHGTRLHCGGTQLTTKRAMDLKLCSTEDIHHRRGGDKRALCPQRIPDSAARGSNPDDTKSINRPL</sequence>
<evidence type="ECO:0000256" key="1">
    <source>
        <dbReference type="SAM" id="MobiDB-lite"/>
    </source>
</evidence>
<dbReference type="EMBL" id="KQ460398">
    <property type="protein sequence ID" value="KPJ15037.1"/>
    <property type="molecule type" value="Genomic_DNA"/>
</dbReference>
<name>A0A194RBQ3_PAPMA</name>
<keyword evidence="3" id="KW-1185">Reference proteome</keyword>
<gene>
    <name evidence="2" type="ORF">RR48_09064</name>
</gene>